<evidence type="ECO:0000256" key="4">
    <source>
        <dbReference type="ARBA" id="ARBA00022989"/>
    </source>
</evidence>
<dbReference type="OrthoDB" id="343744at2"/>
<organism evidence="9 10">
    <name type="scientific">Marinibacterium profundimaris</name>
    <dbReference type="NCBI Taxonomy" id="1679460"/>
    <lineage>
        <taxon>Bacteria</taxon>
        <taxon>Pseudomonadati</taxon>
        <taxon>Pseudomonadota</taxon>
        <taxon>Alphaproteobacteria</taxon>
        <taxon>Rhodobacterales</taxon>
        <taxon>Paracoccaceae</taxon>
        <taxon>Marinibacterium</taxon>
    </lineage>
</organism>
<feature type="transmembrane region" description="Helical" evidence="6">
    <location>
        <begin position="717"/>
        <end position="741"/>
    </location>
</feature>
<evidence type="ECO:0000256" key="2">
    <source>
        <dbReference type="ARBA" id="ARBA00022475"/>
    </source>
</evidence>
<dbReference type="AlphaFoldDB" id="A0A225NV66"/>
<feature type="transmembrane region" description="Helical" evidence="6">
    <location>
        <begin position="228"/>
        <end position="249"/>
    </location>
</feature>
<dbReference type="RefSeq" id="WP_088648700.1">
    <property type="nucleotide sequence ID" value="NZ_AQQR01000001.1"/>
</dbReference>
<feature type="transmembrane region" description="Helical" evidence="6">
    <location>
        <begin position="398"/>
        <end position="423"/>
    </location>
</feature>
<keyword evidence="5 6" id="KW-0472">Membrane</keyword>
<comment type="caution">
    <text evidence="9">The sequence shown here is derived from an EMBL/GenBank/DDBJ whole genome shotgun (WGS) entry which is preliminary data.</text>
</comment>
<gene>
    <name evidence="9" type="ORF">ATO3_02375</name>
</gene>
<feature type="transmembrane region" description="Helical" evidence="6">
    <location>
        <begin position="761"/>
        <end position="781"/>
    </location>
</feature>
<feature type="transmembrane region" description="Helical" evidence="6">
    <location>
        <begin position="372"/>
        <end position="391"/>
    </location>
</feature>
<keyword evidence="2" id="KW-1003">Cell membrane</keyword>
<keyword evidence="3 6" id="KW-0812">Transmembrane</keyword>
<dbReference type="InterPro" id="IPR025857">
    <property type="entry name" value="MacB_PCD"/>
</dbReference>
<feature type="transmembrane region" description="Helical" evidence="6">
    <location>
        <begin position="662"/>
        <end position="682"/>
    </location>
</feature>
<feature type="transmembrane region" description="Helical" evidence="6">
    <location>
        <begin position="443"/>
        <end position="463"/>
    </location>
</feature>
<dbReference type="Pfam" id="PF12704">
    <property type="entry name" value="MacB_PCD"/>
    <property type="match status" value="1"/>
</dbReference>
<evidence type="ECO:0000313" key="10">
    <source>
        <dbReference type="Proteomes" id="UP000215377"/>
    </source>
</evidence>
<feature type="transmembrane region" description="Helical" evidence="6">
    <location>
        <begin position="293"/>
        <end position="313"/>
    </location>
</feature>
<dbReference type="EMBL" id="AQQR01000001">
    <property type="protein sequence ID" value="OWU78040.1"/>
    <property type="molecule type" value="Genomic_DNA"/>
</dbReference>
<dbReference type="PANTHER" id="PTHR30287">
    <property type="entry name" value="MEMBRANE COMPONENT OF PREDICTED ABC SUPERFAMILY METABOLITE UPTAKE TRANSPORTER"/>
    <property type="match status" value="1"/>
</dbReference>
<feature type="domain" description="MacB-like periplasmic core" evidence="8">
    <location>
        <begin position="448"/>
        <end position="636"/>
    </location>
</feature>
<feature type="transmembrane region" description="Helical" evidence="6">
    <location>
        <begin position="325"/>
        <end position="346"/>
    </location>
</feature>
<evidence type="ECO:0000256" key="6">
    <source>
        <dbReference type="SAM" id="Phobius"/>
    </source>
</evidence>
<dbReference type="InterPro" id="IPR038766">
    <property type="entry name" value="Membrane_comp_ABC_pdt"/>
</dbReference>
<dbReference type="InterPro" id="IPR003838">
    <property type="entry name" value="ABC3_permease_C"/>
</dbReference>
<sequence length="799" mass="84083">MTRAILLALLAHWRRHPGQALTLVAGLALATALWTAVQAINAEARASYAEANSLLQPARAGTLTAPTGAIPPRTYAALRRAGWQVSPVLEGRLDAGAARVTLLGVDALTYPALPVPDDTADAGNPADVLLPPGRLFADPDTAAALTRADLPPVVPASDMPAGVVLTDIAVADRLLEAGGRLSRILVATDQPAGRPLLSDIAPDLVYRPAEAQAGTEGLTRSFHLNLTAFGLLSFAVGLFIVHGTIGLAFEQRRAILRTLRALGVPARGLALAMFAELLAAGLLAGLAGVGLGYVIAAALLPGVAATLGGLYGADVAGSLALRPGWIAAGLGMALGGVVLAGAHVLWKARDLPVLALTGTEAWRLAGARGLRLQLAAGVALILAGWLAVWLFDGLLAGFACLGGLLLGSALLLAPLLAGLLRIGARLARRPVADWLWSDMRAQLPGLSLALMALLLALATNIGVGTMVSSFRLTFTDWLDRRLSADLYISTEDDSRTEALRQWLIPRAESVLPIRSAALRLGDRPGRVYGVIDDPIYRATWPMVRETPGLWERLSAGEGVIINEQLHFGAGIAPGDDLQLLPGWTLPVVGIYADYGNPDPQAITSLDTLLAHVPDLPDRQLAVRSADPPALAAALRDAFDLPADAIMPQAQIKTLSLGIFDRTFLITGALNLLTLGVAGFAILTSLLTLWTIRLPQLAPAWAMGITRARLAWLEILRAVALAALTALLALPLGLLLAWTLLSVINVEAFGWRLPMYLFPLDWMRLLALALVAAALAALIPALRLRRLPPADLVKVFANVR</sequence>
<evidence type="ECO:0000259" key="8">
    <source>
        <dbReference type="Pfam" id="PF12704"/>
    </source>
</evidence>
<evidence type="ECO:0000256" key="3">
    <source>
        <dbReference type="ARBA" id="ARBA00022692"/>
    </source>
</evidence>
<accession>A0A225NV66</accession>
<dbReference type="GO" id="GO:0005886">
    <property type="term" value="C:plasma membrane"/>
    <property type="evidence" value="ECO:0007669"/>
    <property type="project" value="UniProtKB-SubCell"/>
</dbReference>
<dbReference type="PANTHER" id="PTHR30287:SF2">
    <property type="entry name" value="BLL1001 PROTEIN"/>
    <property type="match status" value="1"/>
</dbReference>
<evidence type="ECO:0000259" key="7">
    <source>
        <dbReference type="Pfam" id="PF02687"/>
    </source>
</evidence>
<comment type="subcellular location">
    <subcellularLocation>
        <location evidence="1">Cell membrane</location>
        <topology evidence="1">Multi-pass membrane protein</topology>
    </subcellularLocation>
</comment>
<protein>
    <submittedName>
        <fullName evidence="9">ABC transporter permease</fullName>
    </submittedName>
</protein>
<proteinExistence type="predicted"/>
<dbReference type="Pfam" id="PF02687">
    <property type="entry name" value="FtsX"/>
    <property type="match status" value="2"/>
</dbReference>
<keyword evidence="4 6" id="KW-1133">Transmembrane helix</keyword>
<evidence type="ECO:0000256" key="1">
    <source>
        <dbReference type="ARBA" id="ARBA00004651"/>
    </source>
</evidence>
<keyword evidence="10" id="KW-1185">Reference proteome</keyword>
<evidence type="ECO:0000313" key="9">
    <source>
        <dbReference type="EMBL" id="OWU78040.1"/>
    </source>
</evidence>
<dbReference type="Proteomes" id="UP000215377">
    <property type="component" value="Unassembled WGS sequence"/>
</dbReference>
<name>A0A225NV66_9RHOB</name>
<feature type="domain" description="ABC3 transporter permease C-terminal" evidence="7">
    <location>
        <begin position="670"/>
        <end position="788"/>
    </location>
</feature>
<evidence type="ECO:0000256" key="5">
    <source>
        <dbReference type="ARBA" id="ARBA00023136"/>
    </source>
</evidence>
<reference evidence="9 10" key="1">
    <citation type="submission" date="2013-04" db="EMBL/GenBank/DDBJ databases">
        <title>Oceanicola sp. 22II1-22F33 Genome Sequencing.</title>
        <authorList>
            <person name="Lai Q."/>
            <person name="Li G."/>
            <person name="Shao Z."/>
        </authorList>
    </citation>
    <scope>NUCLEOTIDE SEQUENCE [LARGE SCALE GENOMIC DNA]</scope>
    <source>
        <strain evidence="9 10">22II1-22F33</strain>
    </source>
</reference>
<feature type="domain" description="ABC3 transporter permease C-terminal" evidence="7">
    <location>
        <begin position="228"/>
        <end position="350"/>
    </location>
</feature>